<evidence type="ECO:0000313" key="1">
    <source>
        <dbReference type="EMBL" id="CAE0772088.1"/>
    </source>
</evidence>
<dbReference type="EMBL" id="HBIZ01038718">
    <property type="protein sequence ID" value="CAE0772088.1"/>
    <property type="molecule type" value="Transcribed_RNA"/>
</dbReference>
<sequence length="114" mass="13060">MQRFSDPRGSRREIDLGYVEKASTLASRALSWTFPGTDARDRGGRERESEIVRGRGSECAVRRNWEGVARRGEREGEALFQRRSRHQCKHLTVAQWEHLASFSAERMRLVGAAD</sequence>
<dbReference type="AlphaFoldDB" id="A0A7S4BNX1"/>
<organism evidence="1">
    <name type="scientific">Chrysotila carterae</name>
    <name type="common">Marine alga</name>
    <name type="synonym">Syracosphaera carterae</name>
    <dbReference type="NCBI Taxonomy" id="13221"/>
    <lineage>
        <taxon>Eukaryota</taxon>
        <taxon>Haptista</taxon>
        <taxon>Haptophyta</taxon>
        <taxon>Prymnesiophyceae</taxon>
        <taxon>Isochrysidales</taxon>
        <taxon>Isochrysidaceae</taxon>
        <taxon>Chrysotila</taxon>
    </lineage>
</organism>
<accession>A0A7S4BNX1</accession>
<gene>
    <name evidence="1" type="ORF">PCAR00345_LOCUS24700</name>
</gene>
<name>A0A7S4BNX1_CHRCT</name>
<proteinExistence type="predicted"/>
<protein>
    <submittedName>
        <fullName evidence="1">Uncharacterized protein</fullName>
    </submittedName>
</protein>
<reference evidence="1" key="1">
    <citation type="submission" date="2021-01" db="EMBL/GenBank/DDBJ databases">
        <authorList>
            <person name="Corre E."/>
            <person name="Pelletier E."/>
            <person name="Niang G."/>
            <person name="Scheremetjew M."/>
            <person name="Finn R."/>
            <person name="Kale V."/>
            <person name="Holt S."/>
            <person name="Cochrane G."/>
            <person name="Meng A."/>
            <person name="Brown T."/>
            <person name="Cohen L."/>
        </authorList>
    </citation>
    <scope>NUCLEOTIDE SEQUENCE</scope>
    <source>
        <strain evidence="1">CCMP645</strain>
    </source>
</reference>